<dbReference type="InterPro" id="IPR006195">
    <property type="entry name" value="aa-tRNA-synth_II"/>
</dbReference>
<dbReference type="InterPro" id="IPR047089">
    <property type="entry name" value="Asp-tRNA-ligase_1_N"/>
</dbReference>
<dbReference type="Gene3D" id="2.40.50.140">
    <property type="entry name" value="Nucleic acid-binding proteins"/>
    <property type="match status" value="1"/>
</dbReference>
<feature type="binding site" evidence="7">
    <location>
        <position position="175"/>
    </location>
    <ligand>
        <name>L-aspartate</name>
        <dbReference type="ChEBI" id="CHEBI:29991"/>
    </ligand>
</feature>
<dbReference type="GO" id="GO:0050560">
    <property type="term" value="F:aspartate-tRNA(Asn) ligase activity"/>
    <property type="evidence" value="ECO:0007669"/>
    <property type="project" value="UniProtKB-EC"/>
</dbReference>
<dbReference type="PANTHER" id="PTHR22594">
    <property type="entry name" value="ASPARTYL/LYSYL-TRNA SYNTHETASE"/>
    <property type="match status" value="1"/>
</dbReference>
<dbReference type="GO" id="GO:0006422">
    <property type="term" value="P:aspartyl-tRNA aminoacylation"/>
    <property type="evidence" value="ECO:0007669"/>
    <property type="project" value="UniProtKB-UniRule"/>
</dbReference>
<dbReference type="SUPFAM" id="SSF50249">
    <property type="entry name" value="Nucleic acid-binding proteins"/>
    <property type="match status" value="1"/>
</dbReference>
<dbReference type="NCBIfam" id="TIGR00459">
    <property type="entry name" value="aspS_bact"/>
    <property type="match status" value="1"/>
</dbReference>
<accession>A0A7W6WLD8</accession>
<protein>
    <recommendedName>
        <fullName evidence="7">Aspartate--tRNA(Asp/Asn) ligase</fullName>
        <ecNumber evidence="7">6.1.1.23</ecNumber>
    </recommendedName>
    <alternativeName>
        <fullName evidence="7">Aspartyl-tRNA synthetase</fullName>
        <shortName evidence="7">AspRS</shortName>
    </alternativeName>
    <alternativeName>
        <fullName evidence="7">Non-discriminating aspartyl-tRNA synthetase</fullName>
        <shortName evidence="7">ND-AspRS</shortName>
    </alternativeName>
</protein>
<proteinExistence type="inferred from homology"/>
<dbReference type="Pfam" id="PF02938">
    <property type="entry name" value="GAD"/>
    <property type="match status" value="1"/>
</dbReference>
<evidence type="ECO:0000313" key="10">
    <source>
        <dbReference type="Proteomes" id="UP000555728"/>
    </source>
</evidence>
<feature type="binding site" evidence="7">
    <location>
        <position position="221"/>
    </location>
    <ligand>
        <name>L-aspartate</name>
        <dbReference type="ChEBI" id="CHEBI:29991"/>
    </ligand>
</feature>
<comment type="caution">
    <text evidence="7">Lacks conserved residue(s) required for the propagation of feature annotation.</text>
</comment>
<feature type="binding site" evidence="7">
    <location>
        <position position="486"/>
    </location>
    <ligand>
        <name>ATP</name>
        <dbReference type="ChEBI" id="CHEBI:30616"/>
    </ligand>
</feature>
<dbReference type="GO" id="GO:0003676">
    <property type="term" value="F:nucleic acid binding"/>
    <property type="evidence" value="ECO:0007669"/>
    <property type="project" value="InterPro"/>
</dbReference>
<organism evidence="9 10">
    <name type="scientific">Roseospira goensis</name>
    <dbReference type="NCBI Taxonomy" id="391922"/>
    <lineage>
        <taxon>Bacteria</taxon>
        <taxon>Pseudomonadati</taxon>
        <taxon>Pseudomonadota</taxon>
        <taxon>Alphaproteobacteria</taxon>
        <taxon>Rhodospirillales</taxon>
        <taxon>Rhodospirillaceae</taxon>
        <taxon>Roseospira</taxon>
    </lineage>
</organism>
<evidence type="ECO:0000256" key="7">
    <source>
        <dbReference type="HAMAP-Rule" id="MF_00044"/>
    </source>
</evidence>
<dbReference type="EMBL" id="JACIGI010000025">
    <property type="protein sequence ID" value="MBB4287010.1"/>
    <property type="molecule type" value="Genomic_DNA"/>
</dbReference>
<dbReference type="Pfam" id="PF00152">
    <property type="entry name" value="tRNA-synt_2"/>
    <property type="match status" value="1"/>
</dbReference>
<dbReference type="InterPro" id="IPR029351">
    <property type="entry name" value="GAD_dom"/>
</dbReference>
<keyword evidence="5 7" id="KW-0648">Protein biosynthesis</keyword>
<dbReference type="InterPro" id="IPR045864">
    <property type="entry name" value="aa-tRNA-synth_II/BPL/LPL"/>
</dbReference>
<keyword evidence="6 7" id="KW-0030">Aminoacyl-tRNA synthetase</keyword>
<evidence type="ECO:0000259" key="8">
    <source>
        <dbReference type="PROSITE" id="PS50862"/>
    </source>
</evidence>
<comment type="caution">
    <text evidence="9">The sequence shown here is derived from an EMBL/GenBank/DDBJ whole genome shotgun (WGS) entry which is preliminary data.</text>
</comment>
<dbReference type="NCBIfam" id="NF001750">
    <property type="entry name" value="PRK00476.1"/>
    <property type="match status" value="1"/>
</dbReference>
<dbReference type="GO" id="GO:0005737">
    <property type="term" value="C:cytoplasm"/>
    <property type="evidence" value="ECO:0007669"/>
    <property type="project" value="UniProtKB-SubCell"/>
</dbReference>
<feature type="binding site" evidence="7">
    <location>
        <position position="493"/>
    </location>
    <ligand>
        <name>L-aspartate</name>
        <dbReference type="ChEBI" id="CHEBI:29991"/>
    </ligand>
</feature>
<dbReference type="GO" id="GO:0004815">
    <property type="term" value="F:aspartate-tRNA ligase activity"/>
    <property type="evidence" value="ECO:0007669"/>
    <property type="project" value="UniProtKB-UniRule"/>
</dbReference>
<dbReference type="HAMAP" id="MF_00044">
    <property type="entry name" value="Asp_tRNA_synth_type1"/>
    <property type="match status" value="1"/>
</dbReference>
<dbReference type="InterPro" id="IPR004524">
    <property type="entry name" value="Asp-tRNA-ligase_1"/>
</dbReference>
<dbReference type="AlphaFoldDB" id="A0A7W6WLD8"/>
<evidence type="ECO:0000313" key="9">
    <source>
        <dbReference type="EMBL" id="MBB4287010.1"/>
    </source>
</evidence>
<comment type="catalytic activity">
    <reaction evidence="7">
        <text>tRNA(Asx) + L-aspartate + ATP = L-aspartyl-tRNA(Asx) + AMP + diphosphate</text>
        <dbReference type="Rhea" id="RHEA:18349"/>
        <dbReference type="Rhea" id="RHEA-COMP:9710"/>
        <dbReference type="Rhea" id="RHEA-COMP:9711"/>
        <dbReference type="ChEBI" id="CHEBI:29991"/>
        <dbReference type="ChEBI" id="CHEBI:30616"/>
        <dbReference type="ChEBI" id="CHEBI:33019"/>
        <dbReference type="ChEBI" id="CHEBI:78442"/>
        <dbReference type="ChEBI" id="CHEBI:78516"/>
        <dbReference type="ChEBI" id="CHEBI:456215"/>
        <dbReference type="EC" id="6.1.1.23"/>
    </reaction>
</comment>
<dbReference type="PRINTS" id="PR01042">
    <property type="entry name" value="TRNASYNTHASP"/>
</dbReference>
<gene>
    <name evidence="7" type="primary">aspS</name>
    <name evidence="9" type="ORF">GGD88_002753</name>
</gene>
<evidence type="ECO:0000256" key="1">
    <source>
        <dbReference type="ARBA" id="ARBA00006303"/>
    </source>
</evidence>
<feature type="domain" description="Aminoacyl-transfer RNA synthetases class-II family profile" evidence="8">
    <location>
        <begin position="144"/>
        <end position="559"/>
    </location>
</feature>
<evidence type="ECO:0000256" key="6">
    <source>
        <dbReference type="ARBA" id="ARBA00023146"/>
    </source>
</evidence>
<dbReference type="SUPFAM" id="SSF55681">
    <property type="entry name" value="Class II aaRS and biotin synthetases"/>
    <property type="match status" value="1"/>
</dbReference>
<keyword evidence="2 7" id="KW-0436">Ligase</keyword>
<dbReference type="PANTHER" id="PTHR22594:SF5">
    <property type="entry name" value="ASPARTATE--TRNA LIGASE, MITOCHONDRIAL"/>
    <property type="match status" value="1"/>
</dbReference>
<keyword evidence="7" id="KW-0963">Cytoplasm</keyword>
<dbReference type="GO" id="GO:0005524">
    <property type="term" value="F:ATP binding"/>
    <property type="evidence" value="ECO:0007669"/>
    <property type="project" value="UniProtKB-UniRule"/>
</dbReference>
<dbReference type="InterPro" id="IPR012340">
    <property type="entry name" value="NA-bd_OB-fold"/>
</dbReference>
<dbReference type="CDD" id="cd00777">
    <property type="entry name" value="AspRS_core"/>
    <property type="match status" value="1"/>
</dbReference>
<dbReference type="Proteomes" id="UP000555728">
    <property type="component" value="Unassembled WGS sequence"/>
</dbReference>
<evidence type="ECO:0000256" key="4">
    <source>
        <dbReference type="ARBA" id="ARBA00022840"/>
    </source>
</evidence>
<feature type="region of interest" description="Aspartate" evidence="7">
    <location>
        <begin position="199"/>
        <end position="202"/>
    </location>
</feature>
<keyword evidence="4 7" id="KW-0067">ATP-binding</keyword>
<reference evidence="9 10" key="1">
    <citation type="submission" date="2020-08" db="EMBL/GenBank/DDBJ databases">
        <title>Genome sequencing of Purple Non-Sulfur Bacteria from various extreme environments.</title>
        <authorList>
            <person name="Mayer M."/>
        </authorList>
    </citation>
    <scope>NUCLEOTIDE SEQUENCE [LARGE SCALE GENOMIC DNA]</scope>
    <source>
        <strain evidence="9 10">JA135</strain>
    </source>
</reference>
<dbReference type="Pfam" id="PF01336">
    <property type="entry name" value="tRNA_anti-codon"/>
    <property type="match status" value="1"/>
</dbReference>
<feature type="site" description="Important for tRNA non-discrimination" evidence="7">
    <location>
        <position position="33"/>
    </location>
</feature>
<name>A0A7W6WLD8_9PROT</name>
<dbReference type="InterPro" id="IPR004364">
    <property type="entry name" value="Aa-tRNA-synt_II"/>
</dbReference>
<sequence length="600" mass="66747">MHAYRTHTCGALRRSDVGQTVRLSGWIHRKRDHGNLLFVDLRDHHGLTQCVLDVSSPVFPALEAVRVESVVTVTGRVIARSDETVNPRLPTGEIEVGVDAVDVLSTADVLPLQVAGEQEYPEDLRLTYRFLDLRREQMHRNIVLRAQVIQSIRRRMTDQGFLEYQTPILTASSPEGARDFLVPSRLHPGQFYALPQAPQQFKQLLMVAGFDRYFQIAPCFRDEDSRADRSPGEFYQLDFEMSFVTQDDVFDAIEPVLAGVFEEFADGRTVTKPPFPRIPYDESMLKYGTDKPDLRNPLIIQDVTDQFRGGGFGLFAKLIDGKGAVVRAIPAPGAADRPRGWYDKLNDWARDTGAGGLGYIIFGAEGPKGPIAKNLEADRVEALRVQMDLKAGDAVFFACDKPLAAAKFAGLVRTKVCHELEMLETGVFKFCWTVDFPLYELDEDTGKVEFSHNPFSMPQGGLEALETQDPLTIKAFQYDIVCNGVELSSGAIRNHRPDIMIKAFEIAGYSREHVEGHFGGMLNAFRYGAPPHGGAAPGIDRIVMLLADEPNIREVILFPMNGQAQDLLMQAPGAVTEKQLKELHIKLDLPKPKPQAKTAG</sequence>
<evidence type="ECO:0000256" key="2">
    <source>
        <dbReference type="ARBA" id="ARBA00022598"/>
    </source>
</evidence>
<dbReference type="Gene3D" id="3.30.1360.30">
    <property type="entry name" value="GAD-like domain"/>
    <property type="match status" value="1"/>
</dbReference>
<dbReference type="InterPro" id="IPR002312">
    <property type="entry name" value="Asp/Asn-tRNA-synth_IIb"/>
</dbReference>
<keyword evidence="10" id="KW-1185">Reference proteome</keyword>
<evidence type="ECO:0000256" key="5">
    <source>
        <dbReference type="ARBA" id="ARBA00022917"/>
    </source>
</evidence>
<dbReference type="CDD" id="cd04317">
    <property type="entry name" value="EcAspRS_like_N"/>
    <property type="match status" value="1"/>
</dbReference>
<dbReference type="EC" id="6.1.1.23" evidence="7"/>
<dbReference type="InterPro" id="IPR004365">
    <property type="entry name" value="NA-bd_OB_tRNA"/>
</dbReference>
<dbReference type="SUPFAM" id="SSF55261">
    <property type="entry name" value="GAD domain-like"/>
    <property type="match status" value="1"/>
</dbReference>
<dbReference type="InterPro" id="IPR047090">
    <property type="entry name" value="AspRS_core"/>
</dbReference>
<comment type="function">
    <text evidence="7">Aspartyl-tRNA synthetase with relaxed tRNA specificity since it is able to aspartylate not only its cognate tRNA(Asp) but also tRNA(Asn). Reaction proceeds in two steps: L-aspartate is first activated by ATP to form Asp-AMP and then transferred to the acceptor end of tRNA(Asp/Asn).</text>
</comment>
<feature type="binding site" evidence="7">
    <location>
        <begin position="538"/>
        <end position="541"/>
    </location>
    <ligand>
        <name>ATP</name>
        <dbReference type="ChEBI" id="CHEBI:30616"/>
    </ligand>
</feature>
<comment type="similarity">
    <text evidence="1 7">Belongs to the class-II aminoacyl-tRNA synthetase family. Type 1 subfamily.</text>
</comment>
<dbReference type="PROSITE" id="PS50862">
    <property type="entry name" value="AA_TRNA_LIGASE_II"/>
    <property type="match status" value="1"/>
</dbReference>
<dbReference type="InterPro" id="IPR004115">
    <property type="entry name" value="GAD-like_sf"/>
</dbReference>
<keyword evidence="3 7" id="KW-0547">Nucleotide-binding</keyword>
<comment type="subcellular location">
    <subcellularLocation>
        <location evidence="7">Cytoplasm</location>
    </subcellularLocation>
</comment>
<evidence type="ECO:0000256" key="3">
    <source>
        <dbReference type="ARBA" id="ARBA00022741"/>
    </source>
</evidence>
<dbReference type="RefSeq" id="WP_184436351.1">
    <property type="nucleotide sequence ID" value="NZ_JACIGI010000025.1"/>
</dbReference>
<dbReference type="Gene3D" id="3.30.930.10">
    <property type="entry name" value="Bira Bifunctional Protein, Domain 2"/>
    <property type="match status" value="1"/>
</dbReference>
<feature type="binding site" evidence="7">
    <location>
        <begin position="221"/>
        <end position="223"/>
    </location>
    <ligand>
        <name>ATP</name>
        <dbReference type="ChEBI" id="CHEBI:30616"/>
    </ligand>
</feature>
<feature type="binding site" evidence="7">
    <location>
        <position position="452"/>
    </location>
    <ligand>
        <name>L-aspartate</name>
        <dbReference type="ChEBI" id="CHEBI:29991"/>
    </ligand>
</feature>
<comment type="subunit">
    <text evidence="7">Homodimer.</text>
</comment>